<keyword evidence="10" id="KW-1185">Reference proteome</keyword>
<accession>A0ABR4ATS2</accession>
<dbReference type="Gene3D" id="3.10.50.40">
    <property type="match status" value="1"/>
</dbReference>
<evidence type="ECO:0000313" key="9">
    <source>
        <dbReference type="EMBL" id="KAL2048954.1"/>
    </source>
</evidence>
<keyword evidence="3 6" id="KW-0697">Rotamase</keyword>
<feature type="domain" description="PPIase FKBP-type" evidence="8">
    <location>
        <begin position="20"/>
        <end position="117"/>
    </location>
</feature>
<dbReference type="PANTHER" id="PTHR10516">
    <property type="entry name" value="PEPTIDYL-PROLYL CIS-TRANS ISOMERASE"/>
    <property type="match status" value="1"/>
</dbReference>
<gene>
    <name evidence="9" type="ORF">ABVK25_010807</name>
</gene>
<dbReference type="EMBL" id="JBHFEH010000075">
    <property type="protein sequence ID" value="KAL2048954.1"/>
    <property type="molecule type" value="Genomic_DNA"/>
</dbReference>
<dbReference type="PANTHER" id="PTHR10516:SF447">
    <property type="entry name" value="FK506-BINDING PROTEIN 1B"/>
    <property type="match status" value="1"/>
</dbReference>
<evidence type="ECO:0000256" key="7">
    <source>
        <dbReference type="SAM" id="MobiDB-lite"/>
    </source>
</evidence>
<evidence type="ECO:0000313" key="10">
    <source>
        <dbReference type="Proteomes" id="UP001590951"/>
    </source>
</evidence>
<name>A0ABR4ATS2_9LECA</name>
<dbReference type="InterPro" id="IPR050689">
    <property type="entry name" value="FKBP-type_PPIase"/>
</dbReference>
<comment type="catalytic activity">
    <reaction evidence="1 6">
        <text>[protein]-peptidylproline (omega=180) = [protein]-peptidylproline (omega=0)</text>
        <dbReference type="Rhea" id="RHEA:16237"/>
        <dbReference type="Rhea" id="RHEA-COMP:10747"/>
        <dbReference type="Rhea" id="RHEA-COMP:10748"/>
        <dbReference type="ChEBI" id="CHEBI:83833"/>
        <dbReference type="ChEBI" id="CHEBI:83834"/>
        <dbReference type="EC" id="5.2.1.8"/>
    </reaction>
</comment>
<comment type="caution">
    <text evidence="9">The sequence shown here is derived from an EMBL/GenBank/DDBJ whole genome shotgun (WGS) entry which is preliminary data.</text>
</comment>
<evidence type="ECO:0000256" key="4">
    <source>
        <dbReference type="ARBA" id="ARBA00023235"/>
    </source>
</evidence>
<dbReference type="InterPro" id="IPR046357">
    <property type="entry name" value="PPIase_dom_sf"/>
</dbReference>
<comment type="similarity">
    <text evidence="5">Belongs to the FKBP-type PPIase family. FKBP1 subfamily.</text>
</comment>
<feature type="region of interest" description="Disordered" evidence="7">
    <location>
        <begin position="1"/>
        <end position="20"/>
    </location>
</feature>
<evidence type="ECO:0000256" key="2">
    <source>
        <dbReference type="ARBA" id="ARBA00013194"/>
    </source>
</evidence>
<dbReference type="SUPFAM" id="SSF54534">
    <property type="entry name" value="FKBP-like"/>
    <property type="match status" value="1"/>
</dbReference>
<keyword evidence="4 6" id="KW-0413">Isomerase</keyword>
<dbReference type="Proteomes" id="UP001590951">
    <property type="component" value="Unassembled WGS sequence"/>
</dbReference>
<dbReference type="EC" id="5.2.1.8" evidence="2 6"/>
<protein>
    <recommendedName>
        <fullName evidence="2 6">peptidylprolyl isomerase</fullName>
        <ecNumber evidence="2 6">5.2.1.8</ecNumber>
    </recommendedName>
</protein>
<proteinExistence type="inferred from homology"/>
<evidence type="ECO:0000256" key="5">
    <source>
        <dbReference type="ARBA" id="ARBA00038106"/>
    </source>
</evidence>
<dbReference type="Pfam" id="PF00254">
    <property type="entry name" value="FKBP_C"/>
    <property type="match status" value="1"/>
</dbReference>
<evidence type="ECO:0000256" key="6">
    <source>
        <dbReference type="PROSITE-ProRule" id="PRU00277"/>
    </source>
</evidence>
<dbReference type="InterPro" id="IPR001179">
    <property type="entry name" value="PPIase_FKBP_dom"/>
</dbReference>
<evidence type="ECO:0000256" key="3">
    <source>
        <dbReference type="ARBA" id="ARBA00023110"/>
    </source>
</evidence>
<reference evidence="9 10" key="1">
    <citation type="submission" date="2024-09" db="EMBL/GenBank/DDBJ databases">
        <title>Rethinking Asexuality: The Enigmatic Case of Functional Sexual Genes in Lepraria (Stereocaulaceae).</title>
        <authorList>
            <person name="Doellman M."/>
            <person name="Sun Y."/>
            <person name="Barcenas-Pena A."/>
            <person name="Lumbsch H.T."/>
            <person name="Grewe F."/>
        </authorList>
    </citation>
    <scope>NUCLEOTIDE SEQUENCE [LARGE SCALE GENOMIC DNA]</scope>
    <source>
        <strain evidence="9 10">Grewe 0041</strain>
    </source>
</reference>
<evidence type="ECO:0000256" key="1">
    <source>
        <dbReference type="ARBA" id="ARBA00000971"/>
    </source>
</evidence>
<dbReference type="PROSITE" id="PS50059">
    <property type="entry name" value="FKBP_PPIASE"/>
    <property type="match status" value="1"/>
</dbReference>
<evidence type="ECO:0000259" key="8">
    <source>
        <dbReference type="PROSITE" id="PS50059"/>
    </source>
</evidence>
<organism evidence="9 10">
    <name type="scientific">Lepraria finkii</name>
    <dbReference type="NCBI Taxonomy" id="1340010"/>
    <lineage>
        <taxon>Eukaryota</taxon>
        <taxon>Fungi</taxon>
        <taxon>Dikarya</taxon>
        <taxon>Ascomycota</taxon>
        <taxon>Pezizomycotina</taxon>
        <taxon>Lecanoromycetes</taxon>
        <taxon>OSLEUM clade</taxon>
        <taxon>Lecanoromycetidae</taxon>
        <taxon>Lecanorales</taxon>
        <taxon>Lecanorineae</taxon>
        <taxon>Stereocaulaceae</taxon>
        <taxon>Lepraria</taxon>
    </lineage>
</organism>
<sequence>MGVTRKLIKQGNGTDKPKKGDEVIIEYTGNLYDSSVGPENDFRGKPFDSSVGRGDFKTQIGVGKVIQGLDEGVMEMTVGEKSILTISADYAYGDQGFPGFIPPNTTLIFKVELKAINGKEVEIQDSQGEGS</sequence>